<evidence type="ECO:0000256" key="2">
    <source>
        <dbReference type="SAM" id="Phobius"/>
    </source>
</evidence>
<organism evidence="3 4">
    <name type="scientific">Pochonia chlamydosporia 170</name>
    <dbReference type="NCBI Taxonomy" id="1380566"/>
    <lineage>
        <taxon>Eukaryota</taxon>
        <taxon>Fungi</taxon>
        <taxon>Dikarya</taxon>
        <taxon>Ascomycota</taxon>
        <taxon>Pezizomycotina</taxon>
        <taxon>Sordariomycetes</taxon>
        <taxon>Hypocreomycetidae</taxon>
        <taxon>Hypocreales</taxon>
        <taxon>Clavicipitaceae</taxon>
        <taxon>Pochonia</taxon>
    </lineage>
</organism>
<name>A0A179FIM3_METCM</name>
<feature type="transmembrane region" description="Helical" evidence="2">
    <location>
        <begin position="61"/>
        <end position="84"/>
    </location>
</feature>
<evidence type="ECO:0000313" key="3">
    <source>
        <dbReference type="EMBL" id="OAQ65140.1"/>
    </source>
</evidence>
<evidence type="ECO:0000313" key="4">
    <source>
        <dbReference type="Proteomes" id="UP000078397"/>
    </source>
</evidence>
<dbReference type="OrthoDB" id="4160064at2759"/>
<proteinExistence type="predicted"/>
<comment type="caution">
    <text evidence="3">The sequence shown here is derived from an EMBL/GenBank/DDBJ whole genome shotgun (WGS) entry which is preliminary data.</text>
</comment>
<keyword evidence="2" id="KW-1133">Transmembrane helix</keyword>
<protein>
    <submittedName>
        <fullName evidence="3">Uncharacterized protein</fullName>
    </submittedName>
</protein>
<keyword evidence="2" id="KW-0472">Membrane</keyword>
<feature type="transmembrane region" description="Helical" evidence="2">
    <location>
        <begin position="27"/>
        <end position="49"/>
    </location>
</feature>
<dbReference type="Proteomes" id="UP000078397">
    <property type="component" value="Unassembled WGS sequence"/>
</dbReference>
<sequence>MANQSSSAPLLNPTSQPPPTLTKPSPMASGAITTLGALKFVLGAACAVAPRFSGGLFLLDVTPQAVIMTRLFGSGVAALGALTWSLNKWANEGKVTKDELRRAVIFNLAEDVADVASCAIGYTTGMYGAGTLGMLGGGCAGLAALGVLGLIGLSKKE</sequence>
<feature type="region of interest" description="Disordered" evidence="1">
    <location>
        <begin position="1"/>
        <end position="26"/>
    </location>
</feature>
<gene>
    <name evidence="3" type="ORF">VFPPC_06307</name>
</gene>
<feature type="compositionally biased region" description="Polar residues" evidence="1">
    <location>
        <begin position="1"/>
        <end position="14"/>
    </location>
</feature>
<accession>A0A179FIM3</accession>
<dbReference type="KEGG" id="pchm:VFPPC_06307"/>
<dbReference type="RefSeq" id="XP_018142454.1">
    <property type="nucleotide sequence ID" value="XM_018285357.1"/>
</dbReference>
<dbReference type="GeneID" id="28849351"/>
<dbReference type="AlphaFoldDB" id="A0A179FIM3"/>
<reference evidence="3 4" key="1">
    <citation type="journal article" date="2016" name="PLoS Pathog.">
        <title>Biosynthesis of antibiotic leucinostatins in bio-control fungus Purpureocillium lilacinum and their inhibition on phytophthora revealed by genome mining.</title>
        <authorList>
            <person name="Wang G."/>
            <person name="Liu Z."/>
            <person name="Lin R."/>
            <person name="Li E."/>
            <person name="Mao Z."/>
            <person name="Ling J."/>
            <person name="Yang Y."/>
            <person name="Yin W.B."/>
            <person name="Xie B."/>
        </authorList>
    </citation>
    <scope>NUCLEOTIDE SEQUENCE [LARGE SCALE GENOMIC DNA]</scope>
    <source>
        <strain evidence="3">170</strain>
    </source>
</reference>
<keyword evidence="2" id="KW-0812">Transmembrane</keyword>
<feature type="transmembrane region" description="Helical" evidence="2">
    <location>
        <begin position="132"/>
        <end position="153"/>
    </location>
</feature>
<dbReference type="EMBL" id="LSBJ02000005">
    <property type="protein sequence ID" value="OAQ65140.1"/>
    <property type="molecule type" value="Genomic_DNA"/>
</dbReference>
<keyword evidence="4" id="KW-1185">Reference proteome</keyword>
<evidence type="ECO:0000256" key="1">
    <source>
        <dbReference type="SAM" id="MobiDB-lite"/>
    </source>
</evidence>